<feature type="non-terminal residue" evidence="1">
    <location>
        <position position="1"/>
    </location>
</feature>
<dbReference type="Proteomes" id="UP000027222">
    <property type="component" value="Unassembled WGS sequence"/>
</dbReference>
<dbReference type="HOGENOM" id="CLU_041807_0_0_1"/>
<dbReference type="STRING" id="685588.A0A067T0W9"/>
<proteinExistence type="predicted"/>
<sequence length="300" mass="31123">ASTAKIYIAASNQYTLFVNGQQIGSGNNFQLGGAFCVQAPTLAPGCNDFAVSVVNNLVPDPGLLVHVDMIYQNGQTGTFVTDNTWRSFTSVPSGFELPGFDISKWPGVFGAGASSVYGSAPWGAILIPQPTVPTFSLADATWIWTNEVSGGSAPVGLRAFRKTISLGNGVVASSISVTIAADNEYTLWVQGQQIGSGTDFNVGQTYNLNPIPTGPELLPSAIVIAVEATNQGGPAGLIAVVNVFLSNGCGSVISVVTDGTWKSSTTVPNDFQIPNFGDSNWPNAIIEGQYGVGPWGNIAA</sequence>
<evidence type="ECO:0000313" key="1">
    <source>
        <dbReference type="EMBL" id="KDR76840.1"/>
    </source>
</evidence>
<dbReference type="OrthoDB" id="10036721at2759"/>
<evidence type="ECO:0000313" key="2">
    <source>
        <dbReference type="Proteomes" id="UP000027222"/>
    </source>
</evidence>
<name>A0A067T0W9_GALM3</name>
<organism evidence="1 2">
    <name type="scientific">Galerina marginata (strain CBS 339.88)</name>
    <dbReference type="NCBI Taxonomy" id="685588"/>
    <lineage>
        <taxon>Eukaryota</taxon>
        <taxon>Fungi</taxon>
        <taxon>Dikarya</taxon>
        <taxon>Basidiomycota</taxon>
        <taxon>Agaricomycotina</taxon>
        <taxon>Agaricomycetes</taxon>
        <taxon>Agaricomycetidae</taxon>
        <taxon>Agaricales</taxon>
        <taxon>Agaricineae</taxon>
        <taxon>Strophariaceae</taxon>
        <taxon>Galerina</taxon>
    </lineage>
</organism>
<dbReference type="Gene3D" id="2.60.120.260">
    <property type="entry name" value="Galactose-binding domain-like"/>
    <property type="match status" value="2"/>
</dbReference>
<gene>
    <name evidence="1" type="ORF">GALMADRAFT_27135</name>
</gene>
<accession>A0A067T0W9</accession>
<reference evidence="2" key="1">
    <citation type="journal article" date="2014" name="Proc. Natl. Acad. Sci. U.S.A.">
        <title>Extensive sampling of basidiomycete genomes demonstrates inadequacy of the white-rot/brown-rot paradigm for wood decay fungi.</title>
        <authorList>
            <person name="Riley R."/>
            <person name="Salamov A.A."/>
            <person name="Brown D.W."/>
            <person name="Nagy L.G."/>
            <person name="Floudas D."/>
            <person name="Held B.W."/>
            <person name="Levasseur A."/>
            <person name="Lombard V."/>
            <person name="Morin E."/>
            <person name="Otillar R."/>
            <person name="Lindquist E.A."/>
            <person name="Sun H."/>
            <person name="LaButti K.M."/>
            <person name="Schmutz J."/>
            <person name="Jabbour D."/>
            <person name="Luo H."/>
            <person name="Baker S.E."/>
            <person name="Pisabarro A.G."/>
            <person name="Walton J.D."/>
            <person name="Blanchette R.A."/>
            <person name="Henrissat B."/>
            <person name="Martin F."/>
            <person name="Cullen D."/>
            <person name="Hibbett D.S."/>
            <person name="Grigoriev I.V."/>
        </authorList>
    </citation>
    <scope>NUCLEOTIDE SEQUENCE [LARGE SCALE GENOMIC DNA]</scope>
    <source>
        <strain evidence="2">CBS 339.88</strain>
    </source>
</reference>
<feature type="non-terminal residue" evidence="1">
    <location>
        <position position="300"/>
    </location>
</feature>
<dbReference type="AlphaFoldDB" id="A0A067T0W9"/>
<dbReference type="EMBL" id="KL142378">
    <property type="protein sequence ID" value="KDR76840.1"/>
    <property type="molecule type" value="Genomic_DNA"/>
</dbReference>
<keyword evidence="2" id="KW-1185">Reference proteome</keyword>
<protein>
    <submittedName>
        <fullName evidence="1">Uncharacterized protein</fullName>
    </submittedName>
</protein>